<feature type="domain" description="RNA polymerase Rpb2" evidence="11">
    <location>
        <begin position="1075"/>
        <end position="1150"/>
    </location>
</feature>
<dbReference type="GO" id="GO:0003899">
    <property type="term" value="F:DNA-directed RNA polymerase activity"/>
    <property type="evidence" value="ECO:0007669"/>
    <property type="project" value="UniProtKB-EC"/>
</dbReference>
<comment type="function">
    <text evidence="6 8">DNA-dependent RNA polymerase catalyzes the transcription of DNA into RNA using the four ribonucleoside triphosphates as substrates.</text>
</comment>
<feature type="domain" description="DNA-directed RNA polymerase beta subunit external 1" evidence="15">
    <location>
        <begin position="526"/>
        <end position="593"/>
    </location>
</feature>
<keyword evidence="17" id="KW-1185">Reference proteome</keyword>
<evidence type="ECO:0000256" key="3">
    <source>
        <dbReference type="ARBA" id="ARBA00022695"/>
    </source>
</evidence>
<dbReference type="Gene3D" id="3.90.1800.10">
    <property type="entry name" value="RNA polymerase alpha subunit dimerisation domain"/>
    <property type="match status" value="1"/>
</dbReference>
<keyword evidence="2 6" id="KW-0808">Transferase</keyword>
<evidence type="ECO:0000256" key="5">
    <source>
        <dbReference type="ARBA" id="ARBA00048552"/>
    </source>
</evidence>
<feature type="domain" description="RNA polymerase Rpb2" evidence="12">
    <location>
        <begin position="352"/>
        <end position="389"/>
    </location>
</feature>
<evidence type="ECO:0000259" key="14">
    <source>
        <dbReference type="Pfam" id="PF04565"/>
    </source>
</evidence>
<evidence type="ECO:0000256" key="9">
    <source>
        <dbReference type="SAM" id="MobiDB-lite"/>
    </source>
</evidence>
<dbReference type="Gene3D" id="2.30.150.10">
    <property type="entry name" value="DNA-directed RNA polymerase, beta subunit, external 1 domain"/>
    <property type="match status" value="1"/>
</dbReference>
<dbReference type="InterPro" id="IPR007642">
    <property type="entry name" value="RNA_pol_Rpb2_2"/>
</dbReference>
<evidence type="ECO:0000259" key="13">
    <source>
        <dbReference type="Pfam" id="PF04563"/>
    </source>
</evidence>
<dbReference type="Pfam" id="PF04565">
    <property type="entry name" value="RNA_pol_Rpb2_3"/>
    <property type="match status" value="1"/>
</dbReference>
<dbReference type="NCBIfam" id="NF001616">
    <property type="entry name" value="PRK00405.1"/>
    <property type="match status" value="1"/>
</dbReference>
<evidence type="ECO:0000256" key="4">
    <source>
        <dbReference type="ARBA" id="ARBA00023163"/>
    </source>
</evidence>
<keyword evidence="1 6" id="KW-0240">DNA-directed RNA polymerase</keyword>
<dbReference type="Pfam" id="PF04561">
    <property type="entry name" value="RNA_pol_Rpb2_2"/>
    <property type="match status" value="2"/>
</dbReference>
<gene>
    <name evidence="6 16" type="primary">rpoB</name>
    <name evidence="16" type="ORF">Q4T40_15705</name>
</gene>
<keyword evidence="3 6" id="KW-0548">Nucleotidyltransferase</keyword>
<dbReference type="Gene3D" id="2.40.50.100">
    <property type="match status" value="1"/>
</dbReference>
<evidence type="ECO:0000313" key="17">
    <source>
        <dbReference type="Proteomes" id="UP001254848"/>
    </source>
</evidence>
<dbReference type="Proteomes" id="UP001254848">
    <property type="component" value="Unassembled WGS sequence"/>
</dbReference>
<feature type="region of interest" description="Disordered" evidence="9">
    <location>
        <begin position="1223"/>
        <end position="1273"/>
    </location>
</feature>
<evidence type="ECO:0000256" key="1">
    <source>
        <dbReference type="ARBA" id="ARBA00022478"/>
    </source>
</evidence>
<evidence type="ECO:0000259" key="11">
    <source>
        <dbReference type="Pfam" id="PF04560"/>
    </source>
</evidence>
<dbReference type="InterPro" id="IPR007121">
    <property type="entry name" value="RNA_pol_bsu_CS"/>
</dbReference>
<dbReference type="Pfam" id="PF10385">
    <property type="entry name" value="RNA_pol_Rpb2_45"/>
    <property type="match status" value="1"/>
</dbReference>
<sequence>MFNPVPVGNRMRYSYAKINEVLDMPNLIEIQKNSYNWFLKEGLQEIFRDISPIQDFTGNLVLSFENFTLGEPKYAVEECKERDVTYSAPLRVSVRLINRETGEIKEQEVFMGDFPLMTDNGTFIINGAERVIVSQLVRSPGVYYGESIDTSGKRLYNATVIPNRGAWLELETDANEVVSVRVDRTRKLPVTVLVRALGWASSSSILELFGDDVRIRATLERDNTDSREEALVEIYKRLRPGEPPTVENATQLLETLFFDPKRYDLAAVGRYKLTKKLGWRRRLMGKTLDAPLVDKESGEIIVEAGTVVDEKVLARIEKSGVWAGGQLIEVKLRQKDGTVVKTLANPALPYTHRTITREDIIAAVSYLLNLMDGHGNVDDIDHLGNRRLRSVGELLQNQFRIGLSRMERVVKERMTIQDIDVITPQALINIRPVVAAIKEFFGSSQLSQFMDQTNPLAELTHKRRLSALGPGGLSRERAGFEVRDVHHSHYGRMCPIETPEGPNIGLIGSLSTFARINEFGFIETPYRKVDKENRKVTEEVLYLTADEEDEMIIAQANEVLGEDGWFVEPRVSVRYKHDILVVPAENVDYMDVSPKQVVSIATAMIPFLENDDANRALMGANMQRQAVPLLKTQAPLVGTGMEYKAARDSGVVVLAKNAGTVERVTANDIRIRTDKGGLDSYKLLKYIRSNQGTCMNQKPVVVFGERVEKGQVLADGPSTDYGELALGYNVLVAFMPWEGYNYEDAILLSEKLVKDDVFTSIHIEEYECDARDTKLGPEEITRDIPNVAEEVLRDLDDRGIIRVGAEVRPGDILVGKVTPKGETELTAEERLLRAIFGEKAREVRDTSLRVPHGEAGKIVDVKVFTRENGDELPPGVNQLVRVYIAQKRKISEGDKMAGRHGNKGVVSRILPEEDMPFLPDGTPIQIVLNPLGVPSRMNIGQVLETHLGWAAATLGMQIKNMDQGIEERLREVGYNFDRHGSPRPDAAGVHMATPVFDGATELEVFRTLHLAGLPDDGKTLLFDGRTGEPFDNHVTVGYVYMLKLAHLVDDKIHARSTGPYSLVTQQPLGGKAQFGGQRFGEMEVWALEAYGAAYTLQELLTVKSDDVVGRVKTYEAIVKGENVPEPGVPESFKVLIKELQSIGLDVKVLSEDAQEILIRESDEDIHETAKELELSIGEEGGRVLPHERKMADFEPDMVDELEASDDIEPIEEELDIIAELGEMQPAASQREVEDDFESPLRKTSPKKAAAVKKEKRVSPEDYLDEIDDGDDNE</sequence>
<feature type="compositionally biased region" description="Acidic residues" evidence="9">
    <location>
        <begin position="1261"/>
        <end position="1273"/>
    </location>
</feature>
<dbReference type="PANTHER" id="PTHR20856">
    <property type="entry name" value="DNA-DIRECTED RNA POLYMERASE I SUBUNIT 2"/>
    <property type="match status" value="1"/>
</dbReference>
<proteinExistence type="inferred from homology"/>
<reference evidence="16 17" key="1">
    <citation type="submission" date="2023-07" db="EMBL/GenBank/DDBJ databases">
        <title>The novel representative of Negativicutes class, Anaeroselena agilis gen. nov. sp. nov.</title>
        <authorList>
            <person name="Prokofeva M.I."/>
            <person name="Elcheninov A.G."/>
            <person name="Klyukina A."/>
            <person name="Kublanov I.V."/>
            <person name="Frolov E.N."/>
            <person name="Podosokorskaya O.A."/>
        </authorList>
    </citation>
    <scope>NUCLEOTIDE SEQUENCE [LARGE SCALE GENOMIC DNA]</scope>
    <source>
        <strain evidence="16 17">4137-cl</strain>
    </source>
</reference>
<dbReference type="InterPro" id="IPR015712">
    <property type="entry name" value="DNA-dir_RNA_pol_su2"/>
</dbReference>
<dbReference type="InterPro" id="IPR010243">
    <property type="entry name" value="RNA_pol_bsu_bac"/>
</dbReference>
<evidence type="ECO:0000313" key="16">
    <source>
        <dbReference type="EMBL" id="MDT8902695.1"/>
    </source>
</evidence>
<dbReference type="SUPFAM" id="SSF64484">
    <property type="entry name" value="beta and beta-prime subunits of DNA dependent RNA-polymerase"/>
    <property type="match status" value="1"/>
</dbReference>
<feature type="domain" description="RNA polymerase Rpb2" evidence="14">
    <location>
        <begin position="448"/>
        <end position="516"/>
    </location>
</feature>
<feature type="compositionally biased region" description="Basic residues" evidence="9">
    <location>
        <begin position="1243"/>
        <end position="1255"/>
    </location>
</feature>
<dbReference type="InterPro" id="IPR019462">
    <property type="entry name" value="DNA-dir_RNA_pol_bsu_external_1"/>
</dbReference>
<dbReference type="Gene3D" id="3.90.1100.10">
    <property type="match status" value="1"/>
</dbReference>
<evidence type="ECO:0000259" key="10">
    <source>
        <dbReference type="Pfam" id="PF00562"/>
    </source>
</evidence>
<accession>A0ABU3P1Z4</accession>
<dbReference type="EMBL" id="JAUOZS010000001">
    <property type="protein sequence ID" value="MDT8902695.1"/>
    <property type="molecule type" value="Genomic_DNA"/>
</dbReference>
<dbReference type="EC" id="2.7.7.6" evidence="6 8"/>
<feature type="domain" description="DNA-directed RNA polymerase subunit 2 hybrid-binding" evidence="10">
    <location>
        <begin position="655"/>
        <end position="1073"/>
    </location>
</feature>
<evidence type="ECO:0000256" key="8">
    <source>
        <dbReference type="RuleBase" id="RU363031"/>
    </source>
</evidence>
<dbReference type="InterPro" id="IPR007641">
    <property type="entry name" value="RNA_pol_Rpb2_7"/>
</dbReference>
<dbReference type="GO" id="GO:0000428">
    <property type="term" value="C:DNA-directed RNA polymerase complex"/>
    <property type="evidence" value="ECO:0007669"/>
    <property type="project" value="UniProtKB-KW"/>
</dbReference>
<comment type="catalytic activity">
    <reaction evidence="5 6 8">
        <text>RNA(n) + a ribonucleoside 5'-triphosphate = RNA(n+1) + diphosphate</text>
        <dbReference type="Rhea" id="RHEA:21248"/>
        <dbReference type="Rhea" id="RHEA-COMP:14527"/>
        <dbReference type="Rhea" id="RHEA-COMP:17342"/>
        <dbReference type="ChEBI" id="CHEBI:33019"/>
        <dbReference type="ChEBI" id="CHEBI:61557"/>
        <dbReference type="ChEBI" id="CHEBI:140395"/>
        <dbReference type="EC" id="2.7.7.6"/>
    </reaction>
</comment>
<dbReference type="Pfam" id="PF00562">
    <property type="entry name" value="RNA_pol_Rpb2_6"/>
    <property type="match status" value="1"/>
</dbReference>
<comment type="similarity">
    <text evidence="6 7">Belongs to the RNA polymerase beta chain family.</text>
</comment>
<dbReference type="CDD" id="cd00653">
    <property type="entry name" value="RNA_pol_B_RPB2"/>
    <property type="match status" value="1"/>
</dbReference>
<dbReference type="Gene3D" id="3.90.1110.10">
    <property type="entry name" value="RNA polymerase Rpb2, domain 2"/>
    <property type="match status" value="1"/>
</dbReference>
<evidence type="ECO:0000259" key="15">
    <source>
        <dbReference type="Pfam" id="PF10385"/>
    </source>
</evidence>
<feature type="domain" description="RNA polymerase Rpb2" evidence="12">
    <location>
        <begin position="138"/>
        <end position="279"/>
    </location>
</feature>
<dbReference type="InterPro" id="IPR042107">
    <property type="entry name" value="DNA-dir_RNA_pol_bsu_ext_1_sf"/>
</dbReference>
<dbReference type="Pfam" id="PF04560">
    <property type="entry name" value="RNA_pol_Rpb2_7"/>
    <property type="match status" value="1"/>
</dbReference>
<dbReference type="RefSeq" id="WP_413781171.1">
    <property type="nucleotide sequence ID" value="NZ_JAUOZS010000001.1"/>
</dbReference>
<evidence type="ECO:0000256" key="2">
    <source>
        <dbReference type="ARBA" id="ARBA00022679"/>
    </source>
</evidence>
<evidence type="ECO:0000259" key="12">
    <source>
        <dbReference type="Pfam" id="PF04561"/>
    </source>
</evidence>
<feature type="domain" description="RNA polymerase beta subunit protrusion" evidence="13">
    <location>
        <begin position="26"/>
        <end position="433"/>
    </location>
</feature>
<protein>
    <recommendedName>
        <fullName evidence="6 8">DNA-directed RNA polymerase subunit beta</fullName>
        <shortName evidence="6">RNAP subunit beta</shortName>
        <ecNumber evidence="6 8">2.7.7.6</ecNumber>
    </recommendedName>
    <alternativeName>
        <fullName evidence="6">RNA polymerase subunit beta</fullName>
    </alternativeName>
    <alternativeName>
        <fullName evidence="6">Transcriptase subunit beta</fullName>
    </alternativeName>
</protein>
<dbReference type="Gene3D" id="2.40.270.10">
    <property type="entry name" value="DNA-directed RNA polymerase, subunit 2, domain 6"/>
    <property type="match status" value="2"/>
</dbReference>
<dbReference type="InterPro" id="IPR007120">
    <property type="entry name" value="DNA-dir_RNAP_su2_dom"/>
</dbReference>
<name>A0ABU3P1Z4_9FIRM</name>
<organism evidence="16 17">
    <name type="scientific">Anaeroselena agilis</name>
    <dbReference type="NCBI Taxonomy" id="3063788"/>
    <lineage>
        <taxon>Bacteria</taxon>
        <taxon>Bacillati</taxon>
        <taxon>Bacillota</taxon>
        <taxon>Negativicutes</taxon>
        <taxon>Acetonemataceae</taxon>
        <taxon>Anaeroselena</taxon>
    </lineage>
</organism>
<dbReference type="PROSITE" id="PS01166">
    <property type="entry name" value="RNA_POL_BETA"/>
    <property type="match status" value="1"/>
</dbReference>
<comment type="subunit">
    <text evidence="6 8">The RNAP catalytic core consists of 2 alpha, 1 beta, 1 beta' and 1 omega subunit. When a sigma factor is associated with the core the holoenzyme is formed, which can initiate transcription.</text>
</comment>
<dbReference type="NCBIfam" id="TIGR02013">
    <property type="entry name" value="rpoB"/>
    <property type="match status" value="1"/>
</dbReference>
<dbReference type="InterPro" id="IPR037034">
    <property type="entry name" value="RNA_pol_Rpb2_2_sf"/>
</dbReference>
<evidence type="ECO:0000256" key="6">
    <source>
        <dbReference type="HAMAP-Rule" id="MF_01321"/>
    </source>
</evidence>
<dbReference type="Pfam" id="PF04563">
    <property type="entry name" value="RNA_pol_Rpb2_1"/>
    <property type="match status" value="1"/>
</dbReference>
<evidence type="ECO:0000256" key="7">
    <source>
        <dbReference type="RuleBase" id="RU000434"/>
    </source>
</evidence>
<comment type="caution">
    <text evidence="16">The sequence shown here is derived from an EMBL/GenBank/DDBJ whole genome shotgun (WGS) entry which is preliminary data.</text>
</comment>
<dbReference type="InterPro" id="IPR007645">
    <property type="entry name" value="RNA_pol_Rpb2_3"/>
</dbReference>
<dbReference type="InterPro" id="IPR007644">
    <property type="entry name" value="RNA_pol_bsu_protrusion"/>
</dbReference>
<keyword evidence="4 6" id="KW-0804">Transcription</keyword>
<dbReference type="HAMAP" id="MF_01321">
    <property type="entry name" value="RNApol_bact_RpoB"/>
    <property type="match status" value="1"/>
</dbReference>
<dbReference type="InterPro" id="IPR037033">
    <property type="entry name" value="DNA-dir_RNAP_su2_hyb_sf"/>
</dbReference>